<dbReference type="Gene3D" id="3.30.40.10">
    <property type="entry name" value="Zinc/RING finger domain, C3HC4 (zinc finger)"/>
    <property type="match status" value="1"/>
</dbReference>
<evidence type="ECO:0000256" key="7">
    <source>
        <dbReference type="SAM" id="MobiDB-lite"/>
    </source>
</evidence>
<evidence type="ECO:0000256" key="1">
    <source>
        <dbReference type="ARBA" id="ARBA00004123"/>
    </source>
</evidence>
<keyword evidence="5" id="KW-0539">Nucleus</keyword>
<reference evidence="10 11" key="1">
    <citation type="submission" date="2019-04" db="EMBL/GenBank/DDBJ databases">
        <title>An improved genome assembly and genetic linkage map for asparagus bean, Vigna unguiculata ssp. sesquipedialis.</title>
        <authorList>
            <person name="Xia Q."/>
            <person name="Zhang R."/>
            <person name="Dong Y."/>
        </authorList>
    </citation>
    <scope>NUCLEOTIDE SEQUENCE [LARGE SCALE GENOMIC DNA]</scope>
    <source>
        <tissue evidence="10">Leaf</tissue>
    </source>
</reference>
<dbReference type="GO" id="GO:0005634">
    <property type="term" value="C:nucleus"/>
    <property type="evidence" value="ECO:0007669"/>
    <property type="project" value="UniProtKB-SubCell"/>
</dbReference>
<dbReference type="PANTHER" id="PTHR46309">
    <property type="entry name" value="PHD FINGER PROTEIN 12"/>
    <property type="match status" value="1"/>
</dbReference>
<dbReference type="Proteomes" id="UP000501690">
    <property type="component" value="Linkage Group LG2"/>
</dbReference>
<keyword evidence="3 6" id="KW-0863">Zinc-finger</keyword>
<organism evidence="10 11">
    <name type="scientific">Vigna unguiculata</name>
    <name type="common">Cowpea</name>
    <dbReference type="NCBI Taxonomy" id="3917"/>
    <lineage>
        <taxon>Eukaryota</taxon>
        <taxon>Viridiplantae</taxon>
        <taxon>Streptophyta</taxon>
        <taxon>Embryophyta</taxon>
        <taxon>Tracheophyta</taxon>
        <taxon>Spermatophyta</taxon>
        <taxon>Magnoliopsida</taxon>
        <taxon>eudicotyledons</taxon>
        <taxon>Gunneridae</taxon>
        <taxon>Pentapetalae</taxon>
        <taxon>rosids</taxon>
        <taxon>fabids</taxon>
        <taxon>Fabales</taxon>
        <taxon>Fabaceae</taxon>
        <taxon>Papilionoideae</taxon>
        <taxon>50 kb inversion clade</taxon>
        <taxon>NPAAA clade</taxon>
        <taxon>indigoferoid/millettioid clade</taxon>
        <taxon>Phaseoleae</taxon>
        <taxon>Vigna</taxon>
    </lineage>
</organism>
<dbReference type="InterPro" id="IPR000182">
    <property type="entry name" value="GNAT_dom"/>
</dbReference>
<feature type="region of interest" description="Disordered" evidence="7">
    <location>
        <begin position="606"/>
        <end position="763"/>
    </location>
</feature>
<feature type="compositionally biased region" description="Polar residues" evidence="7">
    <location>
        <begin position="729"/>
        <end position="749"/>
    </location>
</feature>
<evidence type="ECO:0000313" key="10">
    <source>
        <dbReference type="EMBL" id="QCD81343.1"/>
    </source>
</evidence>
<evidence type="ECO:0000313" key="11">
    <source>
        <dbReference type="Proteomes" id="UP000501690"/>
    </source>
</evidence>
<feature type="compositionally biased region" description="Basic and acidic residues" evidence="7">
    <location>
        <begin position="618"/>
        <end position="633"/>
    </location>
</feature>
<dbReference type="Gene3D" id="3.40.630.30">
    <property type="match status" value="1"/>
</dbReference>
<dbReference type="GO" id="GO:0003714">
    <property type="term" value="F:transcription corepressor activity"/>
    <property type="evidence" value="ECO:0007669"/>
    <property type="project" value="InterPro"/>
</dbReference>
<dbReference type="GO" id="GO:0016747">
    <property type="term" value="F:acyltransferase activity, transferring groups other than amino-acyl groups"/>
    <property type="evidence" value="ECO:0007669"/>
    <property type="project" value="InterPro"/>
</dbReference>
<dbReference type="GO" id="GO:0008270">
    <property type="term" value="F:zinc ion binding"/>
    <property type="evidence" value="ECO:0007669"/>
    <property type="project" value="UniProtKB-KW"/>
</dbReference>
<evidence type="ECO:0000256" key="6">
    <source>
        <dbReference type="PROSITE-ProRule" id="PRU00146"/>
    </source>
</evidence>
<evidence type="ECO:0000256" key="3">
    <source>
        <dbReference type="ARBA" id="ARBA00022771"/>
    </source>
</evidence>
<gene>
    <name evidence="10" type="ORF">DEO72_LG2g1668</name>
</gene>
<keyword evidence="2" id="KW-0479">Metal-binding</keyword>
<dbReference type="InterPro" id="IPR019787">
    <property type="entry name" value="Znf_PHD-finger"/>
</dbReference>
<evidence type="ECO:0000256" key="5">
    <source>
        <dbReference type="ARBA" id="ARBA00023242"/>
    </source>
</evidence>
<feature type="domain" description="N-acetyltransferase" evidence="9">
    <location>
        <begin position="1033"/>
        <end position="1180"/>
    </location>
</feature>
<dbReference type="CDD" id="cd04301">
    <property type="entry name" value="NAT_SF"/>
    <property type="match status" value="1"/>
</dbReference>
<dbReference type="PANTHER" id="PTHR46309:SF5">
    <property type="entry name" value="GNAT FAMILY ACETYLTRANSFERASE"/>
    <property type="match status" value="1"/>
</dbReference>
<dbReference type="InterPro" id="IPR042163">
    <property type="entry name" value="PHF12"/>
</dbReference>
<dbReference type="Pfam" id="PF16135">
    <property type="entry name" value="TDBD"/>
    <property type="match status" value="1"/>
</dbReference>
<dbReference type="CDD" id="cd15532">
    <property type="entry name" value="PHD2_CHD_II"/>
    <property type="match status" value="1"/>
</dbReference>
<dbReference type="SMART" id="SM00249">
    <property type="entry name" value="PHD"/>
    <property type="match status" value="2"/>
</dbReference>
<dbReference type="GO" id="GO:0006357">
    <property type="term" value="P:regulation of transcription by RNA polymerase II"/>
    <property type="evidence" value="ECO:0007669"/>
    <property type="project" value="TreeGrafter"/>
</dbReference>
<dbReference type="Pfam" id="PF23209">
    <property type="entry name" value="IDM1_C"/>
    <property type="match status" value="1"/>
</dbReference>
<dbReference type="Pfam" id="PF00628">
    <property type="entry name" value="PHD"/>
    <property type="match status" value="1"/>
</dbReference>
<accession>A0A4D6KXD8</accession>
<evidence type="ECO:0000256" key="4">
    <source>
        <dbReference type="ARBA" id="ARBA00022833"/>
    </source>
</evidence>
<dbReference type="AlphaFoldDB" id="A0A4D6KXD8"/>
<dbReference type="InterPro" id="IPR013083">
    <property type="entry name" value="Znf_RING/FYVE/PHD"/>
</dbReference>
<dbReference type="PROSITE" id="PS51186">
    <property type="entry name" value="GNAT"/>
    <property type="match status" value="1"/>
</dbReference>
<dbReference type="InterPro" id="IPR056511">
    <property type="entry name" value="IDM1_C"/>
</dbReference>
<feature type="compositionally biased region" description="Basic and acidic residues" evidence="7">
    <location>
        <begin position="753"/>
        <end position="763"/>
    </location>
</feature>
<feature type="domain" description="PHD-type" evidence="8">
    <location>
        <begin position="877"/>
        <end position="922"/>
    </location>
</feature>
<evidence type="ECO:0000259" key="9">
    <source>
        <dbReference type="PROSITE" id="PS51186"/>
    </source>
</evidence>
<dbReference type="InterPro" id="IPR016181">
    <property type="entry name" value="Acyl_CoA_acyltransferase"/>
</dbReference>
<protein>
    <recommendedName>
        <fullName evidence="12">PHD-type domain-containing protein</fullName>
    </recommendedName>
</protein>
<evidence type="ECO:0008006" key="12">
    <source>
        <dbReference type="Google" id="ProtNLM"/>
    </source>
</evidence>
<keyword evidence="11" id="KW-1185">Reference proteome</keyword>
<evidence type="ECO:0000259" key="8">
    <source>
        <dbReference type="PROSITE" id="PS50016"/>
    </source>
</evidence>
<dbReference type="InterPro" id="IPR001965">
    <property type="entry name" value="Znf_PHD"/>
</dbReference>
<comment type="subcellular location">
    <subcellularLocation>
        <location evidence="1">Nucleus</location>
    </subcellularLocation>
</comment>
<proteinExistence type="predicted"/>
<dbReference type="SUPFAM" id="SSF55729">
    <property type="entry name" value="Acyl-CoA N-acyltransferases (Nat)"/>
    <property type="match status" value="1"/>
</dbReference>
<dbReference type="PROSITE" id="PS50016">
    <property type="entry name" value="ZF_PHD_2"/>
    <property type="match status" value="1"/>
</dbReference>
<dbReference type="EMBL" id="CP039346">
    <property type="protein sequence ID" value="QCD81343.1"/>
    <property type="molecule type" value="Genomic_DNA"/>
</dbReference>
<evidence type="ECO:0000256" key="2">
    <source>
        <dbReference type="ARBA" id="ARBA00022723"/>
    </source>
</evidence>
<feature type="compositionally biased region" description="Basic and acidic residues" evidence="7">
    <location>
        <begin position="656"/>
        <end position="665"/>
    </location>
</feature>
<dbReference type="SUPFAM" id="SSF57903">
    <property type="entry name" value="FYVE/PHD zinc finger"/>
    <property type="match status" value="1"/>
</dbReference>
<dbReference type="InterPro" id="IPR011011">
    <property type="entry name" value="Znf_FYVE_PHD"/>
</dbReference>
<dbReference type="InterPro" id="IPR032308">
    <property type="entry name" value="TDBD"/>
</dbReference>
<keyword evidence="4" id="KW-0862">Zinc</keyword>
<name>A0A4D6KXD8_VIGUN</name>
<sequence>MSSCSPRELETKLSQSSTDLIARGGQDGGNTISCSERAVEAETVDVAVNLSASHGQGETIPLGTPIAMEAKMIVSDEDFNAGNTTLSAPSAMETVNVETSGGLNTRHGQGCEQDETIKLGTPNEIETKMIVLSEDLTVGKTSLSTPRAIEIVTVESSVDMIAGKTTSCTTPRAVEMELVDAGGDSVAEQNQDHGQGNETKFSISKEKETETVVFGADLMATLKPIFGEAGNRTSGTPIAMEAKMIVSDEDFNAGNTTLSAPSAMETVNVESSGGLNTRHGQGCEQDETIKLGTPNEIETKMIVLSEDLTVGKTSLSTPRAIEIVTVESSVDMIAGKTTSCTTPRAVELELVDAGGDSVAEQNQDHGQGNETKFSISKEKETETVVFGADLMATLKPIFGEAGNRTSGTPIAMEAKMIVSDEDFNAGNTTLSAPSAMETVNVESSGGLNTRHGQGCEQDETIKLGTPNEIETKMIVLSEDLTVGKTSLSTPRAIEIVTVESSVDMIAGKTTSCTTPRAVELELVDAGGDSVAEQNQDHGQGNETKFSISKEKETETVVFGADLMATLKPIFGEAGNRTSGTPRAVKNEMVETNMESITRCKRVCERAGIEKGPSSPEGKATDKKRDSPFPERARSSKRGGRRGMQGTWNQPTQKRARIGEKNKEICDPGPTSIMEEGPLSSPERQAANNKRGSRLLERVRSCKRGTKRGMQGTSSQPTRKRVRIVEQNKEVNNPGPSSIMENSPSSLKRQTANKRRDSPSSDRVRSCKKTTFLWLIDSKIIKEDEPVSYRSATIKKALAGRITRGGILCSCCQEEISMWTFENHAGSTLKQPYKHIYIHRKRQTLRKCLIDVWQHAREQKRRGMHLYVPKETDADQNDDVCSVCGDGGDLICCDRCPSAYHLSCMNIETVPQNDWFCPYCVCKHCGLVVDLVVEKKRYYEKKEGFKCSQCDKKYHWECFEKYEKESSKQIKPSRSYCGRGCEGIYAKMGVYLGIRNDYSAKYSWRVIRLMETYKNSAYMNLFLENNSKVAVTWMLMNEAFEKITDRKTGINVVRSIVYSCKSNLSRIDFSRFYMFVLEEDDAIIAAASIRFHGSRIAEMPLIATELACRGQGVCQELMRVIESFLCNLKVEHLIIPSAVETCDMWKRKYNFTELSEELKKEISSYKIVMFPCAVRLYKDLSASIADIKNDLEPQTEHAEFTASLEHGLSHQED</sequence>